<feature type="transmembrane region" description="Helical" evidence="2">
    <location>
        <begin position="155"/>
        <end position="182"/>
    </location>
</feature>
<dbReference type="PANTHER" id="PTHR30487:SF0">
    <property type="entry name" value="PREPILIN LEADER PEPTIDASE_N-METHYLTRANSFERASE-RELATED"/>
    <property type="match status" value="1"/>
</dbReference>
<feature type="transmembrane region" description="Helical" evidence="2">
    <location>
        <begin position="64"/>
        <end position="82"/>
    </location>
</feature>
<sequence>MREPPTFPYRFLTPRSPCARRRRALWPLACDILRGRGEGRPLSATAWLSLVFLGAFVAQAPAPFVLVAGLTLFLCLCLIALFDARYLVIPDGPLVCLLVAGLMSGAADGPQEIGARVAAAALAFAALRFVSVVYERLRGVPGIGEGDARLFAAAGLWLGFTGLPSALIYGVLSALVAAVVGLRQGLLEDARAPLPFGPHLAFGMWLCWTLGPLEFG</sequence>
<dbReference type="InterPro" id="IPR000045">
    <property type="entry name" value="Prepilin_IV_endopep_pep"/>
</dbReference>
<keyword evidence="2" id="KW-1133">Transmembrane helix</keyword>
<comment type="caution">
    <text evidence="4">The sequence shown here is derived from an EMBL/GenBank/DDBJ whole genome shotgun (WGS) entry which is preliminary data.</text>
</comment>
<accession>A0A9W6GW90</accession>
<keyword evidence="2" id="KW-0472">Membrane</keyword>
<dbReference type="Proteomes" id="UP001144323">
    <property type="component" value="Unassembled WGS sequence"/>
</dbReference>
<dbReference type="EMBL" id="BSEC01000001">
    <property type="protein sequence ID" value="GLI94199.1"/>
    <property type="molecule type" value="Genomic_DNA"/>
</dbReference>
<proteinExistence type="inferred from homology"/>
<dbReference type="Gene3D" id="1.20.120.1220">
    <property type="match status" value="1"/>
</dbReference>
<dbReference type="GO" id="GO:0005886">
    <property type="term" value="C:plasma membrane"/>
    <property type="evidence" value="ECO:0007669"/>
    <property type="project" value="TreeGrafter"/>
</dbReference>
<name>A0A9W6GW90_9HYPH</name>
<evidence type="ECO:0000256" key="2">
    <source>
        <dbReference type="SAM" id="Phobius"/>
    </source>
</evidence>
<protein>
    <recommendedName>
        <fullName evidence="3">Prepilin type IV endopeptidase peptidase domain-containing protein</fullName>
    </recommendedName>
</protein>
<dbReference type="Pfam" id="PF01478">
    <property type="entry name" value="Peptidase_A24"/>
    <property type="match status" value="1"/>
</dbReference>
<gene>
    <name evidence="4" type="ORF">LMG27198_31910</name>
</gene>
<keyword evidence="5" id="KW-1185">Reference proteome</keyword>
<dbReference type="AlphaFoldDB" id="A0A9W6GW90"/>
<dbReference type="GO" id="GO:0004190">
    <property type="term" value="F:aspartic-type endopeptidase activity"/>
    <property type="evidence" value="ECO:0007669"/>
    <property type="project" value="InterPro"/>
</dbReference>
<evidence type="ECO:0000259" key="3">
    <source>
        <dbReference type="Pfam" id="PF01478"/>
    </source>
</evidence>
<comment type="similarity">
    <text evidence="1">Belongs to the peptidase A24 family.</text>
</comment>
<organism evidence="4 5">
    <name type="scientific">Methylocystis echinoides</name>
    <dbReference type="NCBI Taxonomy" id="29468"/>
    <lineage>
        <taxon>Bacteria</taxon>
        <taxon>Pseudomonadati</taxon>
        <taxon>Pseudomonadota</taxon>
        <taxon>Alphaproteobacteria</taxon>
        <taxon>Hyphomicrobiales</taxon>
        <taxon>Methylocystaceae</taxon>
        <taxon>Methylocystis</taxon>
    </lineage>
</organism>
<feature type="transmembrane region" description="Helical" evidence="2">
    <location>
        <begin position="89"/>
        <end position="107"/>
    </location>
</feature>
<feature type="domain" description="Prepilin type IV endopeptidase peptidase" evidence="3">
    <location>
        <begin position="71"/>
        <end position="178"/>
    </location>
</feature>
<feature type="transmembrane region" description="Helical" evidence="2">
    <location>
        <begin position="113"/>
        <end position="134"/>
    </location>
</feature>
<evidence type="ECO:0000256" key="1">
    <source>
        <dbReference type="ARBA" id="ARBA00005801"/>
    </source>
</evidence>
<dbReference type="PANTHER" id="PTHR30487">
    <property type="entry name" value="TYPE 4 PREPILIN-LIKE PROTEINS LEADER PEPTIDE-PROCESSING ENZYME"/>
    <property type="match status" value="1"/>
</dbReference>
<keyword evidence="2" id="KW-0812">Transmembrane</keyword>
<dbReference type="InterPro" id="IPR050882">
    <property type="entry name" value="Prepilin_peptidase/N-MTase"/>
</dbReference>
<evidence type="ECO:0000313" key="5">
    <source>
        <dbReference type="Proteomes" id="UP001144323"/>
    </source>
</evidence>
<dbReference type="GO" id="GO:0006465">
    <property type="term" value="P:signal peptide processing"/>
    <property type="evidence" value="ECO:0007669"/>
    <property type="project" value="TreeGrafter"/>
</dbReference>
<evidence type="ECO:0000313" key="4">
    <source>
        <dbReference type="EMBL" id="GLI94199.1"/>
    </source>
</evidence>
<reference evidence="4" key="1">
    <citation type="journal article" date="2023" name="Int. J. Syst. Evol. Microbiol.">
        <title>Methylocystis iwaonis sp. nov., a type II methane-oxidizing bacterium from surface soil of a rice paddy field in Japan, and emended description of the genus Methylocystis (ex Whittenbury et al. 1970) Bowman et al. 1993.</title>
        <authorList>
            <person name="Kaise H."/>
            <person name="Sawadogo J.B."/>
            <person name="Alam M.S."/>
            <person name="Ueno C."/>
            <person name="Dianou D."/>
            <person name="Shinjo R."/>
            <person name="Asakawa S."/>
        </authorList>
    </citation>
    <scope>NUCLEOTIDE SEQUENCE</scope>
    <source>
        <strain evidence="4">LMG27198</strain>
    </source>
</reference>